<feature type="transmembrane region" description="Helical" evidence="7">
    <location>
        <begin position="337"/>
        <end position="355"/>
    </location>
</feature>
<dbReference type="RefSeq" id="WP_254739036.1">
    <property type="nucleotide sequence ID" value="NZ_JANCLU010000003.1"/>
</dbReference>
<dbReference type="PIRSF" id="PIRSF006066">
    <property type="entry name" value="HI0050"/>
    <property type="match status" value="1"/>
</dbReference>
<evidence type="ECO:0000256" key="3">
    <source>
        <dbReference type="ARBA" id="ARBA00022519"/>
    </source>
</evidence>
<sequence length="431" mass="45149">MISALGTVLMLLLLVARVPIAHAMSIVGIGGIYLIGGGRAVDSLMRTIPYSSIIAYGLIVLPLFLAMSEFAAASGVSKMFYAFRRWFGWLPGGEAVASILGAGVFAAICGSSTATAAAVGKIAIPEMRESGYSWKLAIGSVTTAGTLGILIPPSAMFIVYGMLTQVPIAHLFIAGIIPGIAAAALYAAVAVGWAILRPQDAPRSVVRSSWLERFESLKLLARPGILIFVVLGGIYSGLTTTTEAAGLGALVAFLMVLTTPGATFRTVTRSMGAAVSISAIIMLVVLGATIFSKFITMGGLPFLLVDFFKGLGLSSNVIVLMLIFVVIVMGCFLESNAILFLTLPFLTPVLTALNIDLVWFGVLMCIAIEIGLITPPVGFNVYVMKGIFKEVSLGEIFAGSSIFLIGAFAIMALVFLYPPVATALPEAFKAQ</sequence>
<evidence type="ECO:0000256" key="4">
    <source>
        <dbReference type="ARBA" id="ARBA00022692"/>
    </source>
</evidence>
<evidence type="ECO:0000256" key="2">
    <source>
        <dbReference type="ARBA" id="ARBA00022475"/>
    </source>
</evidence>
<keyword evidence="2" id="KW-1003">Cell membrane</keyword>
<reference evidence="9 10" key="1">
    <citation type="submission" date="2022-07" db="EMBL/GenBank/DDBJ databases">
        <authorList>
            <person name="Li W.-J."/>
            <person name="Deng Q.-Q."/>
        </authorList>
    </citation>
    <scope>NUCLEOTIDE SEQUENCE [LARGE SCALE GENOMIC DNA]</scope>
    <source>
        <strain evidence="9 10">SYSU M60028</strain>
    </source>
</reference>
<feature type="transmembrane region" description="Helical" evidence="7">
    <location>
        <begin position="217"/>
        <end position="238"/>
    </location>
</feature>
<feature type="transmembrane region" description="Helical" evidence="7">
    <location>
        <begin position="271"/>
        <end position="291"/>
    </location>
</feature>
<keyword evidence="4 7" id="KW-0812">Transmembrane</keyword>
<evidence type="ECO:0000256" key="7">
    <source>
        <dbReference type="RuleBase" id="RU369079"/>
    </source>
</evidence>
<comment type="similarity">
    <text evidence="7">Belongs to the TRAP transporter large permease family.</text>
</comment>
<accession>A0ABT1L8C2</accession>
<dbReference type="InterPro" id="IPR004681">
    <property type="entry name" value="TRAP_DctM"/>
</dbReference>
<dbReference type="Proteomes" id="UP001205890">
    <property type="component" value="Unassembled WGS sequence"/>
</dbReference>
<evidence type="ECO:0000313" key="10">
    <source>
        <dbReference type="Proteomes" id="UP001205890"/>
    </source>
</evidence>
<feature type="transmembrane region" description="Helical" evidence="7">
    <location>
        <begin position="47"/>
        <end position="65"/>
    </location>
</feature>
<dbReference type="NCBIfam" id="TIGR00786">
    <property type="entry name" value="dctM"/>
    <property type="match status" value="1"/>
</dbReference>
<proteinExistence type="inferred from homology"/>
<feature type="transmembrane region" description="Helical" evidence="7">
    <location>
        <begin position="396"/>
        <end position="417"/>
    </location>
</feature>
<keyword evidence="5 7" id="KW-1133">Transmembrane helix</keyword>
<dbReference type="InterPro" id="IPR010656">
    <property type="entry name" value="DctM"/>
</dbReference>
<keyword evidence="7" id="KW-0813">Transport</keyword>
<feature type="transmembrane region" description="Helical" evidence="7">
    <location>
        <begin position="361"/>
        <end position="384"/>
    </location>
</feature>
<feature type="transmembrane region" description="Helical" evidence="7">
    <location>
        <begin position="168"/>
        <end position="196"/>
    </location>
</feature>
<dbReference type="PANTHER" id="PTHR33362:SF5">
    <property type="entry name" value="C4-DICARBOXYLATE TRAP TRANSPORTER LARGE PERMEASE PROTEIN DCTM"/>
    <property type="match status" value="1"/>
</dbReference>
<feature type="transmembrane region" description="Helical" evidence="7">
    <location>
        <begin position="244"/>
        <end position="264"/>
    </location>
</feature>
<feature type="transmembrane region" description="Helical" evidence="7">
    <location>
        <begin position="311"/>
        <end position="330"/>
    </location>
</feature>
<dbReference type="Pfam" id="PF06808">
    <property type="entry name" value="DctM"/>
    <property type="match status" value="1"/>
</dbReference>
<comment type="subunit">
    <text evidence="7">The complex comprises the extracytoplasmic solute receptor protein and the two transmembrane proteins.</text>
</comment>
<evidence type="ECO:0000256" key="5">
    <source>
        <dbReference type="ARBA" id="ARBA00022989"/>
    </source>
</evidence>
<evidence type="ECO:0000256" key="6">
    <source>
        <dbReference type="ARBA" id="ARBA00023136"/>
    </source>
</evidence>
<comment type="caution">
    <text evidence="7">Lacks conserved residue(s) required for the propagation of feature annotation.</text>
</comment>
<keyword evidence="10" id="KW-1185">Reference proteome</keyword>
<evidence type="ECO:0000259" key="8">
    <source>
        <dbReference type="Pfam" id="PF06808"/>
    </source>
</evidence>
<evidence type="ECO:0000256" key="1">
    <source>
        <dbReference type="ARBA" id="ARBA00004429"/>
    </source>
</evidence>
<gene>
    <name evidence="9" type="ORF">NK718_04450</name>
</gene>
<dbReference type="EMBL" id="JANCLU010000003">
    <property type="protein sequence ID" value="MCP8937755.1"/>
    <property type="molecule type" value="Genomic_DNA"/>
</dbReference>
<feature type="transmembrane region" description="Helical" evidence="7">
    <location>
        <begin position="136"/>
        <end position="162"/>
    </location>
</feature>
<feature type="domain" description="TRAP C4-dicarboxylate transport system permease DctM subunit" evidence="8">
    <location>
        <begin position="8"/>
        <end position="418"/>
    </location>
</feature>
<keyword evidence="3 7" id="KW-0997">Cell inner membrane</keyword>
<comment type="subcellular location">
    <subcellularLocation>
        <location evidence="1 7">Cell inner membrane</location>
        <topology evidence="1 7">Multi-pass membrane protein</topology>
    </subcellularLocation>
</comment>
<name>A0ABT1L8C2_9HYPH</name>
<dbReference type="PANTHER" id="PTHR33362">
    <property type="entry name" value="SIALIC ACID TRAP TRANSPORTER PERMEASE PROTEIN SIAT-RELATED"/>
    <property type="match status" value="1"/>
</dbReference>
<comment type="caution">
    <text evidence="9">The sequence shown here is derived from an EMBL/GenBank/DDBJ whole genome shotgun (WGS) entry which is preliminary data.</text>
</comment>
<protein>
    <recommendedName>
        <fullName evidence="7">TRAP transporter large permease protein</fullName>
    </recommendedName>
</protein>
<organism evidence="9 10">
    <name type="scientific">Alsobacter ponti</name>
    <dbReference type="NCBI Taxonomy" id="2962936"/>
    <lineage>
        <taxon>Bacteria</taxon>
        <taxon>Pseudomonadati</taxon>
        <taxon>Pseudomonadota</taxon>
        <taxon>Alphaproteobacteria</taxon>
        <taxon>Hyphomicrobiales</taxon>
        <taxon>Alsobacteraceae</taxon>
        <taxon>Alsobacter</taxon>
    </lineage>
</organism>
<evidence type="ECO:0000313" key="9">
    <source>
        <dbReference type="EMBL" id="MCP8937755.1"/>
    </source>
</evidence>
<comment type="function">
    <text evidence="7">Part of the tripartite ATP-independent periplasmic (TRAP) transport system.</text>
</comment>
<keyword evidence="6 7" id="KW-0472">Membrane</keyword>